<dbReference type="InterPro" id="IPR011990">
    <property type="entry name" value="TPR-like_helical_dom_sf"/>
</dbReference>
<keyword evidence="3" id="KW-0808">Transferase</keyword>
<dbReference type="Gene3D" id="1.25.40.10">
    <property type="entry name" value="Tetratricopeptide repeat domain"/>
    <property type="match status" value="3"/>
</dbReference>
<reference evidence="3 5" key="1">
    <citation type="journal article" date="2015" name="Biotechnol. Bioeng.">
        <title>Genome sequence and phenotypic characterization of Caulobacter segnis.</title>
        <authorList>
            <person name="Patel S."/>
            <person name="Fletcher B."/>
            <person name="Scott D.C."/>
            <person name="Ely B."/>
        </authorList>
    </citation>
    <scope>NUCLEOTIDE SEQUENCE [LARGE SCALE GENOMIC DNA]</scope>
    <source>
        <strain evidence="3 5">PS02</strain>
    </source>
</reference>
<feature type="repeat" description="TPR" evidence="1">
    <location>
        <begin position="200"/>
        <end position="233"/>
    </location>
</feature>
<dbReference type="SUPFAM" id="SSF48452">
    <property type="entry name" value="TPR-like"/>
    <property type="match status" value="1"/>
</dbReference>
<dbReference type="GO" id="GO:0016757">
    <property type="term" value="F:glycosyltransferase activity"/>
    <property type="evidence" value="ECO:0007669"/>
    <property type="project" value="UniProtKB-KW"/>
</dbReference>
<gene>
    <name evidence="3" type="primary">sunS_4</name>
    <name evidence="4" type="ORF">CLCOS_41950</name>
    <name evidence="3" type="ORF">WX73_04161</name>
</gene>
<dbReference type="AlphaFoldDB" id="A0A162JDB2"/>
<dbReference type="InterPro" id="IPR001173">
    <property type="entry name" value="Glyco_trans_2-like"/>
</dbReference>
<dbReference type="Pfam" id="PF00535">
    <property type="entry name" value="Glycos_transf_2"/>
    <property type="match status" value="1"/>
</dbReference>
<feature type="repeat" description="TPR" evidence="1">
    <location>
        <begin position="319"/>
        <end position="352"/>
    </location>
</feature>
<dbReference type="PROSITE" id="PS50005">
    <property type="entry name" value="TPR"/>
    <property type="match status" value="2"/>
</dbReference>
<comment type="caution">
    <text evidence="3">The sequence shown here is derived from an EMBL/GenBank/DDBJ whole genome shotgun (WGS) entry which is preliminary data.</text>
</comment>
<organism evidence="3 5">
    <name type="scientific">Clostridium coskatii</name>
    <dbReference type="NCBI Taxonomy" id="1705578"/>
    <lineage>
        <taxon>Bacteria</taxon>
        <taxon>Bacillati</taxon>
        <taxon>Bacillota</taxon>
        <taxon>Clostridia</taxon>
        <taxon>Eubacteriales</taxon>
        <taxon>Clostridiaceae</taxon>
        <taxon>Clostridium</taxon>
    </lineage>
</organism>
<keyword evidence="1" id="KW-0802">TPR repeat</keyword>
<name>A0A162JDB2_9CLOT</name>
<feature type="domain" description="Glycosyltransferase 2-like" evidence="2">
    <location>
        <begin position="6"/>
        <end position="126"/>
    </location>
</feature>
<dbReference type="EMBL" id="LITQ01000011">
    <property type="protein sequence ID" value="OAA93665.1"/>
    <property type="molecule type" value="Genomic_DNA"/>
</dbReference>
<dbReference type="SUPFAM" id="SSF53448">
    <property type="entry name" value="Nucleotide-diphospho-sugar transferases"/>
    <property type="match status" value="1"/>
</dbReference>
<dbReference type="EMBL" id="LROR01000106">
    <property type="protein sequence ID" value="OBR89973.1"/>
    <property type="molecule type" value="Genomic_DNA"/>
</dbReference>
<reference evidence="4 6" key="2">
    <citation type="journal article" date="2016" name="Front. Microbiol.">
        <title>Industrial Acetogenic Biocatalysts: A Comparative Metabolic and Genomic Analysis.</title>
        <authorList>
            <person name="Bengelsdorf F."/>
            <person name="Poehlein A."/>
            <person name="Sonja S."/>
            <person name="Erz C."/>
            <person name="Hummel T."/>
            <person name="Hoffmeister S."/>
            <person name="Daniel R."/>
            <person name="Durre P."/>
        </authorList>
    </citation>
    <scope>NUCLEOTIDE SEQUENCE [LARGE SCALE GENOMIC DNA]</scope>
    <source>
        <strain evidence="4 6">PTA-10522</strain>
    </source>
</reference>
<evidence type="ECO:0000259" key="2">
    <source>
        <dbReference type="Pfam" id="PF00535"/>
    </source>
</evidence>
<dbReference type="Proteomes" id="UP000093694">
    <property type="component" value="Unassembled WGS sequence"/>
</dbReference>
<evidence type="ECO:0000313" key="4">
    <source>
        <dbReference type="EMBL" id="OBR89973.1"/>
    </source>
</evidence>
<keyword evidence="3" id="KW-0328">Glycosyltransferase</keyword>
<dbReference type="PANTHER" id="PTHR43630:SF2">
    <property type="entry name" value="GLYCOSYLTRANSFERASE"/>
    <property type="match status" value="1"/>
</dbReference>
<protein>
    <submittedName>
        <fullName evidence="3">SPBc2 prophage-derived glycosyltransferase SunS</fullName>
        <ecNumber evidence="3">2.4.1.-</ecNumber>
    </submittedName>
</protein>
<proteinExistence type="predicted"/>
<evidence type="ECO:0000313" key="5">
    <source>
        <dbReference type="Proteomes" id="UP000077384"/>
    </source>
</evidence>
<dbReference type="Pfam" id="PF13181">
    <property type="entry name" value="TPR_8"/>
    <property type="match status" value="3"/>
</dbReference>
<dbReference type="SMART" id="SM00028">
    <property type="entry name" value="TPR"/>
    <property type="match status" value="4"/>
</dbReference>
<keyword evidence="6" id="KW-1185">Reference proteome</keyword>
<dbReference type="RefSeq" id="WP_063600808.1">
    <property type="nucleotide sequence ID" value="NZ_LITQ01000011.1"/>
</dbReference>
<dbReference type="InterPro" id="IPR029044">
    <property type="entry name" value="Nucleotide-diphossugar_trans"/>
</dbReference>
<dbReference type="CDD" id="cd02511">
    <property type="entry name" value="Beta4Glucosyltransferase"/>
    <property type="match status" value="1"/>
</dbReference>
<evidence type="ECO:0000256" key="1">
    <source>
        <dbReference type="PROSITE-ProRule" id="PRU00339"/>
    </source>
</evidence>
<dbReference type="Proteomes" id="UP000077384">
    <property type="component" value="Unassembled WGS sequence"/>
</dbReference>
<dbReference type="Gene3D" id="3.90.550.10">
    <property type="entry name" value="Spore Coat Polysaccharide Biosynthesis Protein SpsA, Chain A"/>
    <property type="match status" value="1"/>
</dbReference>
<evidence type="ECO:0000313" key="3">
    <source>
        <dbReference type="EMBL" id="OAA93665.1"/>
    </source>
</evidence>
<evidence type="ECO:0000313" key="6">
    <source>
        <dbReference type="Proteomes" id="UP000093694"/>
    </source>
</evidence>
<dbReference type="EC" id="2.4.1.-" evidence="3"/>
<dbReference type="PATRIC" id="fig|1705578.3.peg.4272"/>
<dbReference type="InterPro" id="IPR019734">
    <property type="entry name" value="TPR_rpt"/>
</dbReference>
<dbReference type="PANTHER" id="PTHR43630">
    <property type="entry name" value="POLY-BETA-1,6-N-ACETYL-D-GLUCOSAMINE SYNTHASE"/>
    <property type="match status" value="1"/>
</dbReference>
<accession>A0A162JDB2</accession>
<sequence length="631" mass="74178">MKISGCIMTKNEEKNIKRCIDSFKDIVHEIIVVDTGSTDKTVEIAKKCGAKVYYYEWNDDFASARNVALNHANGDWIIYLDADEYFYGGTEKNIFNLLNQVKDDIDGLLIKLVNIDSSDGRERSSAHVIRIFRNSKRLRYHYKIHEVVLNQGKGLSSATVDDNSLVIYHTGYSEDISKSKFDRNLKLLLQEEKEDKNPREMLYYYLGDTYYGLKQYEKAMDYMKKFIETGFENMGTNSKAYIIIIECMIRLDNPYEKVIEQIDEAVLKFPLHPMFYSQKAKINLINNKLENALKFFLEAVEMQKKYHGIEQNFVEGLLPEIYHNMGIIYNFKNDYISALEYYVKSLKCKFDNEIAFAKLINIIKNETAEDIILLLKSVYDENNEKEVGFLVKELSKLKLGKVLMYYVNIWHNRFKKEDSSLTFMLLCNGNFEESYKYFSSCYFNDWGYTYQLFSVISAILSKNKDIISEILGFVKPSFRRFILIYLGHKDIVLIDEDKMDFLNILKEFILLGNTDDMKKAYNMKKYFENDISKDVGQLFMALGYYEMAIENFKISIDDDYMTFKGYLYDRIGVCYYRLNNYQQSISFIEKALKCGGYKNDALFDYLKWIEERSSNDILKAKSLNLIKEYVQ</sequence>